<sequence>MPKRALAQKRPFLLLSIAAALAFYYLRVSELPELYLIPLKGSAVGLLAVYAFVRHASADARLYVWALGAAALGDMAIEIDVTVGGLLFFLHHVLAMGLLLKHRRPAIGIHSWICGVTLICVPLAGYLLPYDPDAKLQTALYALSLGGMAASAWASDFPRFRVGAGAMLFVVSDLILFAEMGPLSGTQWAELLVWPLYYLGMFLMCTGVIQTLSKRDPQLRVVK</sequence>
<name>A0A3A1PGI0_9SPHN</name>
<protein>
    <submittedName>
        <fullName evidence="7">Lysoplasmalogenase</fullName>
    </submittedName>
</protein>
<feature type="transmembrane region" description="Helical" evidence="6">
    <location>
        <begin position="83"/>
        <end position="100"/>
    </location>
</feature>
<keyword evidence="8" id="KW-1185">Reference proteome</keyword>
<evidence type="ECO:0000256" key="3">
    <source>
        <dbReference type="ARBA" id="ARBA00022692"/>
    </source>
</evidence>
<feature type="transmembrane region" description="Helical" evidence="6">
    <location>
        <begin position="192"/>
        <end position="213"/>
    </location>
</feature>
<dbReference type="Pfam" id="PF07947">
    <property type="entry name" value="YhhN"/>
    <property type="match status" value="1"/>
</dbReference>
<gene>
    <name evidence="7" type="ORF">D2V17_02190</name>
</gene>
<dbReference type="Proteomes" id="UP000265366">
    <property type="component" value="Unassembled WGS sequence"/>
</dbReference>
<dbReference type="EMBL" id="QXFM01000015">
    <property type="protein sequence ID" value="RIV91864.1"/>
    <property type="molecule type" value="Genomic_DNA"/>
</dbReference>
<comment type="similarity">
    <text evidence="2">Belongs to the TMEM86 family.</text>
</comment>
<feature type="transmembrane region" description="Helical" evidence="6">
    <location>
        <begin position="60"/>
        <end position="77"/>
    </location>
</feature>
<dbReference type="GO" id="GO:0016020">
    <property type="term" value="C:membrane"/>
    <property type="evidence" value="ECO:0007669"/>
    <property type="project" value="UniProtKB-SubCell"/>
</dbReference>
<proteinExistence type="inferred from homology"/>
<keyword evidence="4 6" id="KW-1133">Transmembrane helix</keyword>
<feature type="transmembrane region" description="Helical" evidence="6">
    <location>
        <begin position="34"/>
        <end position="53"/>
    </location>
</feature>
<keyword evidence="5 6" id="KW-0472">Membrane</keyword>
<keyword evidence="3 6" id="KW-0812">Transmembrane</keyword>
<reference evidence="7 8" key="1">
    <citation type="submission" date="2018-08" db="EMBL/GenBank/DDBJ databases">
        <title>Erythrobacter zhengii sp.nov., a bacterium isolated from deep-sea sediment.</title>
        <authorList>
            <person name="Fang C."/>
            <person name="Wu Y.-H."/>
            <person name="Sun C."/>
            <person name="Wang H."/>
            <person name="Cheng H."/>
            <person name="Meng F.-X."/>
            <person name="Wang C.-S."/>
            <person name="Xu X.-W."/>
        </authorList>
    </citation>
    <scope>NUCLEOTIDE SEQUENCE [LARGE SCALE GENOMIC DNA]</scope>
    <source>
        <strain evidence="7 8">CCTCC AB 2015396</strain>
    </source>
</reference>
<comment type="subcellular location">
    <subcellularLocation>
        <location evidence="1">Membrane</location>
        <topology evidence="1">Multi-pass membrane protein</topology>
    </subcellularLocation>
</comment>
<dbReference type="AlphaFoldDB" id="A0A3A1PGI0"/>
<feature type="transmembrane region" description="Helical" evidence="6">
    <location>
        <begin position="112"/>
        <end position="130"/>
    </location>
</feature>
<evidence type="ECO:0000256" key="1">
    <source>
        <dbReference type="ARBA" id="ARBA00004141"/>
    </source>
</evidence>
<evidence type="ECO:0000256" key="6">
    <source>
        <dbReference type="SAM" id="Phobius"/>
    </source>
</evidence>
<evidence type="ECO:0000256" key="5">
    <source>
        <dbReference type="ARBA" id="ARBA00023136"/>
    </source>
</evidence>
<organism evidence="7 8">
    <name type="scientific">Aurantiacibacter xanthus</name>
    <dbReference type="NCBI Taxonomy" id="1784712"/>
    <lineage>
        <taxon>Bacteria</taxon>
        <taxon>Pseudomonadati</taxon>
        <taxon>Pseudomonadota</taxon>
        <taxon>Alphaproteobacteria</taxon>
        <taxon>Sphingomonadales</taxon>
        <taxon>Erythrobacteraceae</taxon>
        <taxon>Aurantiacibacter</taxon>
    </lineage>
</organism>
<evidence type="ECO:0000313" key="8">
    <source>
        <dbReference type="Proteomes" id="UP000265366"/>
    </source>
</evidence>
<comment type="caution">
    <text evidence="7">The sequence shown here is derived from an EMBL/GenBank/DDBJ whole genome shotgun (WGS) entry which is preliminary data.</text>
</comment>
<dbReference type="InterPro" id="IPR012506">
    <property type="entry name" value="TMEM86B-like"/>
</dbReference>
<evidence type="ECO:0000313" key="7">
    <source>
        <dbReference type="EMBL" id="RIV91864.1"/>
    </source>
</evidence>
<dbReference type="RefSeq" id="WP_119591507.1">
    <property type="nucleotide sequence ID" value="NZ_QXFM01000015.1"/>
</dbReference>
<dbReference type="OrthoDB" id="7390032at2"/>
<accession>A0A3A1PGI0</accession>
<evidence type="ECO:0000256" key="2">
    <source>
        <dbReference type="ARBA" id="ARBA00007375"/>
    </source>
</evidence>
<feature type="transmembrane region" description="Helical" evidence="6">
    <location>
        <begin position="136"/>
        <end position="155"/>
    </location>
</feature>
<feature type="transmembrane region" description="Helical" evidence="6">
    <location>
        <begin position="162"/>
        <end position="180"/>
    </location>
</feature>
<evidence type="ECO:0000256" key="4">
    <source>
        <dbReference type="ARBA" id="ARBA00022989"/>
    </source>
</evidence>
<feature type="transmembrane region" description="Helical" evidence="6">
    <location>
        <begin position="12"/>
        <end position="28"/>
    </location>
</feature>